<dbReference type="PANTHER" id="PTHR11895:SF76">
    <property type="entry name" value="INDOLEACETAMIDE HYDROLASE"/>
    <property type="match status" value="1"/>
</dbReference>
<dbReference type="Gene3D" id="3.90.1300.10">
    <property type="entry name" value="Amidase signature (AS) domain"/>
    <property type="match status" value="1"/>
</dbReference>
<evidence type="ECO:0000313" key="3">
    <source>
        <dbReference type="Proteomes" id="UP000253509"/>
    </source>
</evidence>
<dbReference type="Pfam" id="PF01425">
    <property type="entry name" value="Amidase"/>
    <property type="match status" value="1"/>
</dbReference>
<dbReference type="InterPro" id="IPR023631">
    <property type="entry name" value="Amidase_dom"/>
</dbReference>
<dbReference type="InterPro" id="IPR000120">
    <property type="entry name" value="Amidase"/>
</dbReference>
<accession>A0A366IJY2</accession>
<reference evidence="2 3" key="1">
    <citation type="submission" date="2018-06" db="EMBL/GenBank/DDBJ databases">
        <title>Freshwater and sediment microbial communities from various areas in North America, analyzing microbe dynamics in response to fracking.</title>
        <authorList>
            <person name="Lamendella R."/>
        </authorList>
    </citation>
    <scope>NUCLEOTIDE SEQUENCE [LARGE SCALE GENOMIC DNA]</scope>
    <source>
        <strain evidence="2 3">3b_TX</strain>
    </source>
</reference>
<gene>
    <name evidence="2" type="ORF">DFO65_10328</name>
</gene>
<dbReference type="EMBL" id="QNSB01000003">
    <property type="protein sequence ID" value="RBP72737.1"/>
    <property type="molecule type" value="Genomic_DNA"/>
</dbReference>
<dbReference type="PANTHER" id="PTHR11895">
    <property type="entry name" value="TRANSAMIDASE"/>
    <property type="match status" value="1"/>
</dbReference>
<dbReference type="GO" id="GO:0003824">
    <property type="term" value="F:catalytic activity"/>
    <property type="evidence" value="ECO:0007669"/>
    <property type="project" value="InterPro"/>
</dbReference>
<dbReference type="RefSeq" id="WP_220151233.1">
    <property type="nucleotide sequence ID" value="NZ_QNSB01000003.1"/>
</dbReference>
<sequence>MAPTDLTDLTAVELVELMRSGSASVREVLDAHLARIDEVNPEVNAIVALDGERARAAADDLDKHFTRNRQNLPPLYGLPIAHKDTLPVRGWLSTSGSTVFADTVPEVDHSVVEREKAAGVVTVGKTNVPELGLGSHTFNPVYGRTNNPWDLARSAGGSSGGAAAALAARMLPIADGSDTGGSLRTPASFCNVVGLRPSLGTVPSWPEKQPWTRLSVKGPLARTVRDLYLLLSVQAGDDPRSPVGYGAHFPGLDHGLDPNGIRVAWSRDLGLGIPVEDAVIEALTSMVGSIADLGVIVDDTHPDLTGAAHAFGVLRAWQFEAALGSLVETHGDQLGESIHWNVEVGRRLSGPEVSRAELASAVISDRIREFFTQHDFLVCPVAQVVPFDGDLDYPHSVAGVEMHDYLEWMTLPSAVTMTGCPALSLPAGFTSEGLPVGLQVIGPPRSEQRLLEFALTLEEAFGAADRRPALNSGTSVSSPR</sequence>
<proteinExistence type="predicted"/>
<dbReference type="AlphaFoldDB" id="A0A366IJY2"/>
<keyword evidence="3" id="KW-1185">Reference proteome</keyword>
<evidence type="ECO:0000313" key="2">
    <source>
        <dbReference type="EMBL" id="RBP72737.1"/>
    </source>
</evidence>
<feature type="domain" description="Amidase" evidence="1">
    <location>
        <begin position="27"/>
        <end position="451"/>
    </location>
</feature>
<name>A0A366IJY2_9MICO</name>
<dbReference type="SUPFAM" id="SSF75304">
    <property type="entry name" value="Amidase signature (AS) enzymes"/>
    <property type="match status" value="1"/>
</dbReference>
<evidence type="ECO:0000259" key="1">
    <source>
        <dbReference type="Pfam" id="PF01425"/>
    </source>
</evidence>
<dbReference type="Proteomes" id="UP000253509">
    <property type="component" value="Unassembled WGS sequence"/>
</dbReference>
<dbReference type="InterPro" id="IPR020556">
    <property type="entry name" value="Amidase_CS"/>
</dbReference>
<protein>
    <submittedName>
        <fullName evidence="2">Amidase</fullName>
    </submittedName>
</protein>
<comment type="caution">
    <text evidence="2">The sequence shown here is derived from an EMBL/GenBank/DDBJ whole genome shotgun (WGS) entry which is preliminary data.</text>
</comment>
<organism evidence="2 3">
    <name type="scientific">Brevibacterium celere</name>
    <dbReference type="NCBI Taxonomy" id="225845"/>
    <lineage>
        <taxon>Bacteria</taxon>
        <taxon>Bacillati</taxon>
        <taxon>Actinomycetota</taxon>
        <taxon>Actinomycetes</taxon>
        <taxon>Micrococcales</taxon>
        <taxon>Brevibacteriaceae</taxon>
        <taxon>Brevibacterium</taxon>
    </lineage>
</organism>
<dbReference type="InterPro" id="IPR036928">
    <property type="entry name" value="AS_sf"/>
</dbReference>
<dbReference type="PROSITE" id="PS00571">
    <property type="entry name" value="AMIDASES"/>
    <property type="match status" value="1"/>
</dbReference>